<proteinExistence type="predicted"/>
<evidence type="ECO:0000256" key="1">
    <source>
        <dbReference type="SAM" id="MobiDB-lite"/>
    </source>
</evidence>
<evidence type="ECO:0008006" key="5">
    <source>
        <dbReference type="Google" id="ProtNLM"/>
    </source>
</evidence>
<dbReference type="EMBL" id="BOOB01000042">
    <property type="protein sequence ID" value="GIH35192.1"/>
    <property type="molecule type" value="Genomic_DNA"/>
</dbReference>
<reference evidence="3 4" key="1">
    <citation type="submission" date="2021-01" db="EMBL/GenBank/DDBJ databases">
        <title>Whole genome shotgun sequence of Microbispora amethystogenes NBRC 101907.</title>
        <authorList>
            <person name="Komaki H."/>
            <person name="Tamura T."/>
        </authorList>
    </citation>
    <scope>NUCLEOTIDE SEQUENCE [LARGE SCALE GENOMIC DNA]</scope>
    <source>
        <strain evidence="3 4">NBRC 101907</strain>
    </source>
</reference>
<evidence type="ECO:0000313" key="3">
    <source>
        <dbReference type="EMBL" id="GIH35192.1"/>
    </source>
</evidence>
<dbReference type="Proteomes" id="UP000651728">
    <property type="component" value="Unassembled WGS sequence"/>
</dbReference>
<gene>
    <name evidence="3" type="ORF">Mam01_53560</name>
</gene>
<accession>A0ABQ4FK46</accession>
<keyword evidence="2" id="KW-1133">Transmembrane helix</keyword>
<dbReference type="InterPro" id="IPR025443">
    <property type="entry name" value="DUF4307"/>
</dbReference>
<protein>
    <recommendedName>
        <fullName evidence="5">DUF4307 domain-containing protein</fullName>
    </recommendedName>
</protein>
<feature type="transmembrane region" description="Helical" evidence="2">
    <location>
        <begin position="48"/>
        <end position="70"/>
    </location>
</feature>
<evidence type="ECO:0000313" key="4">
    <source>
        <dbReference type="Proteomes" id="UP000651728"/>
    </source>
</evidence>
<comment type="caution">
    <text evidence="3">The sequence shown here is derived from an EMBL/GenBank/DDBJ whole genome shotgun (WGS) entry which is preliminary data.</text>
</comment>
<dbReference type="Pfam" id="PF14155">
    <property type="entry name" value="DUF4307"/>
    <property type="match status" value="1"/>
</dbReference>
<keyword evidence="4" id="KW-1185">Reference proteome</keyword>
<evidence type="ECO:0000256" key="2">
    <source>
        <dbReference type="SAM" id="Phobius"/>
    </source>
</evidence>
<name>A0ABQ4FK46_9ACTN</name>
<keyword evidence="2" id="KW-0812">Transmembrane</keyword>
<organism evidence="3 4">
    <name type="scientific">Microbispora amethystogenes</name>
    <dbReference type="NCBI Taxonomy" id="1427754"/>
    <lineage>
        <taxon>Bacteria</taxon>
        <taxon>Bacillati</taxon>
        <taxon>Actinomycetota</taxon>
        <taxon>Actinomycetes</taxon>
        <taxon>Streptosporangiales</taxon>
        <taxon>Streptosporangiaceae</taxon>
        <taxon>Microbispora</taxon>
    </lineage>
</organism>
<sequence>MRTIVSHNTDKPQGDSAMPTDEAGGGGTRPVLGTPDDFAPRPARPGRLVPYVVIALVVALIAGGWGYVMLRANGNPVVSAQVITFDASASDSAVITFTVSKPAGRAATCRIQALDTRHLEVGSREVDVPRGRSDLEFTERVRTSAQATAVHVDYCDLV</sequence>
<feature type="region of interest" description="Disordered" evidence="1">
    <location>
        <begin position="1"/>
        <end position="36"/>
    </location>
</feature>
<keyword evidence="2" id="KW-0472">Membrane</keyword>